<dbReference type="InterPro" id="IPR000943">
    <property type="entry name" value="RNA_pol_sigma70"/>
</dbReference>
<dbReference type="PANTHER" id="PTHR30385">
    <property type="entry name" value="SIGMA FACTOR F FLAGELLAR"/>
    <property type="match status" value="1"/>
</dbReference>
<dbReference type="PANTHER" id="PTHR30385:SF7">
    <property type="entry name" value="RNA POLYMERASE SIGMA FACTOR FLIA"/>
    <property type="match status" value="1"/>
</dbReference>
<dbReference type="InterPro" id="IPR007630">
    <property type="entry name" value="RNA_pol_sigma70_r4"/>
</dbReference>
<dbReference type="Gene3D" id="1.10.1740.10">
    <property type="match status" value="1"/>
</dbReference>
<dbReference type="Proteomes" id="UP000285120">
    <property type="component" value="Unassembled WGS sequence"/>
</dbReference>
<protein>
    <submittedName>
        <fullName evidence="6">RNA polymerase sigma-28 (SigD/FliA/WhiG) subunit</fullName>
    </submittedName>
</protein>
<dbReference type="RefSeq" id="WP_120192236.1">
    <property type="nucleotide sequence ID" value="NZ_RAPK01000007.1"/>
</dbReference>
<dbReference type="PROSITE" id="PS00716">
    <property type="entry name" value="SIGMA70_2"/>
    <property type="match status" value="1"/>
</dbReference>
<reference evidence="6 7" key="1">
    <citation type="submission" date="2018-09" db="EMBL/GenBank/DDBJ databases">
        <title>Genomic Encyclopedia of Archaeal and Bacterial Type Strains, Phase II (KMG-II): from individual species to whole genera.</title>
        <authorList>
            <person name="Goeker M."/>
        </authorList>
    </citation>
    <scope>NUCLEOTIDE SEQUENCE [LARGE SCALE GENOMIC DNA]</scope>
    <source>
        <strain evidence="6 7">DSM 17008</strain>
    </source>
</reference>
<keyword evidence="3" id="KW-0238">DNA-binding</keyword>
<dbReference type="NCBIfam" id="NF005413">
    <property type="entry name" value="PRK06986.1"/>
    <property type="match status" value="1"/>
</dbReference>
<dbReference type="NCBIfam" id="TIGR02937">
    <property type="entry name" value="sigma70-ECF"/>
    <property type="match status" value="1"/>
</dbReference>
<evidence type="ECO:0000259" key="5">
    <source>
        <dbReference type="PROSITE" id="PS00716"/>
    </source>
</evidence>
<evidence type="ECO:0000256" key="2">
    <source>
        <dbReference type="ARBA" id="ARBA00023082"/>
    </source>
</evidence>
<dbReference type="Pfam" id="PF04542">
    <property type="entry name" value="Sigma70_r2"/>
    <property type="match status" value="1"/>
</dbReference>
<organism evidence="6 7">
    <name type="scientific">Sinobaca qinghaiensis</name>
    <dbReference type="NCBI Taxonomy" id="342944"/>
    <lineage>
        <taxon>Bacteria</taxon>
        <taxon>Bacillati</taxon>
        <taxon>Bacillota</taxon>
        <taxon>Bacilli</taxon>
        <taxon>Bacillales</taxon>
        <taxon>Sporolactobacillaceae</taxon>
        <taxon>Sinobaca</taxon>
    </lineage>
</organism>
<dbReference type="InterPro" id="IPR013324">
    <property type="entry name" value="RNA_pol_sigma_r3/r4-like"/>
</dbReference>
<evidence type="ECO:0000313" key="6">
    <source>
        <dbReference type="EMBL" id="RKD75351.1"/>
    </source>
</evidence>
<evidence type="ECO:0000313" key="7">
    <source>
        <dbReference type="Proteomes" id="UP000285120"/>
    </source>
</evidence>
<sequence length="259" mass="30209">MARTTFHEHQELWEKWIEHRDMEACNQLMHEYQPLVHYHVQRIGAGLPKSVRRDDLWSHAMAGLYDAMKKFDFSRDLKFDTYASFRIKGSILDGLRQEDWMPRSLREKSKKLEETTEMLEQKHGRYVTEEEVAMQMNVTTAEVRKVSAESFFANVLSMDEESAEGDKSESFKVAIRDEKTLSPEDLMMKDASIQELAEVIQSLTDKEKMVVSLFYTEEMTLTEIGEIMSLSTSRISQIHSKALFKLKQALEKRKLQNNG</sequence>
<dbReference type="Pfam" id="PF04545">
    <property type="entry name" value="Sigma70_r4"/>
    <property type="match status" value="1"/>
</dbReference>
<name>A0A419V683_9BACL</name>
<keyword evidence="4" id="KW-0804">Transcription</keyword>
<dbReference type="PIRSF" id="PIRSF000770">
    <property type="entry name" value="RNA_pol_sigma-SigE/K"/>
    <property type="match status" value="1"/>
</dbReference>
<dbReference type="GO" id="GO:0003677">
    <property type="term" value="F:DNA binding"/>
    <property type="evidence" value="ECO:0007669"/>
    <property type="project" value="UniProtKB-KW"/>
</dbReference>
<evidence type="ECO:0000256" key="4">
    <source>
        <dbReference type="ARBA" id="ARBA00023163"/>
    </source>
</evidence>
<dbReference type="GO" id="GO:0003899">
    <property type="term" value="F:DNA-directed RNA polymerase activity"/>
    <property type="evidence" value="ECO:0007669"/>
    <property type="project" value="InterPro"/>
</dbReference>
<dbReference type="GO" id="GO:0016987">
    <property type="term" value="F:sigma factor activity"/>
    <property type="evidence" value="ECO:0007669"/>
    <property type="project" value="UniProtKB-KW"/>
</dbReference>
<dbReference type="CDD" id="cd06171">
    <property type="entry name" value="Sigma70_r4"/>
    <property type="match status" value="1"/>
</dbReference>
<dbReference type="Pfam" id="PF04539">
    <property type="entry name" value="Sigma70_r3"/>
    <property type="match status" value="1"/>
</dbReference>
<dbReference type="Gene3D" id="1.20.140.160">
    <property type="match status" value="1"/>
</dbReference>
<dbReference type="GO" id="GO:0006352">
    <property type="term" value="P:DNA-templated transcription initiation"/>
    <property type="evidence" value="ECO:0007669"/>
    <property type="project" value="InterPro"/>
</dbReference>
<keyword evidence="2" id="KW-0731">Sigma factor</keyword>
<evidence type="ECO:0000256" key="1">
    <source>
        <dbReference type="ARBA" id="ARBA00023015"/>
    </source>
</evidence>
<comment type="caution">
    <text evidence="6">The sequence shown here is derived from an EMBL/GenBank/DDBJ whole genome shotgun (WGS) entry which is preliminary data.</text>
</comment>
<dbReference type="InterPro" id="IPR013325">
    <property type="entry name" value="RNA_pol_sigma_r2"/>
</dbReference>
<dbReference type="SUPFAM" id="SSF88659">
    <property type="entry name" value="Sigma3 and sigma4 domains of RNA polymerase sigma factors"/>
    <property type="match status" value="2"/>
</dbReference>
<dbReference type="InterPro" id="IPR014284">
    <property type="entry name" value="RNA_pol_sigma-70_dom"/>
</dbReference>
<keyword evidence="7" id="KW-1185">Reference proteome</keyword>
<evidence type="ECO:0000256" key="3">
    <source>
        <dbReference type="ARBA" id="ARBA00023125"/>
    </source>
</evidence>
<dbReference type="EMBL" id="RAPK01000007">
    <property type="protein sequence ID" value="RKD75351.1"/>
    <property type="molecule type" value="Genomic_DNA"/>
</dbReference>
<dbReference type="InterPro" id="IPR012845">
    <property type="entry name" value="RNA_pol_sigma_FliA_WhiG"/>
</dbReference>
<dbReference type="SUPFAM" id="SSF88946">
    <property type="entry name" value="Sigma2 domain of RNA polymerase sigma factors"/>
    <property type="match status" value="1"/>
</dbReference>
<dbReference type="OrthoDB" id="9799825at2"/>
<dbReference type="NCBIfam" id="TIGR02479">
    <property type="entry name" value="FliA_WhiG"/>
    <property type="match status" value="1"/>
</dbReference>
<keyword evidence="1" id="KW-0805">Transcription regulation</keyword>
<dbReference type="PRINTS" id="PR00046">
    <property type="entry name" value="SIGMA70FCT"/>
</dbReference>
<dbReference type="InterPro" id="IPR007624">
    <property type="entry name" value="RNA_pol_sigma70_r3"/>
</dbReference>
<gene>
    <name evidence="6" type="ORF">ATL39_1050</name>
</gene>
<dbReference type="NCBIfam" id="NF005809">
    <property type="entry name" value="PRK07670.1"/>
    <property type="match status" value="1"/>
</dbReference>
<feature type="domain" description="RNA polymerase sigma-70" evidence="5">
    <location>
        <begin position="220"/>
        <end position="246"/>
    </location>
</feature>
<dbReference type="InterPro" id="IPR007627">
    <property type="entry name" value="RNA_pol_sigma70_r2"/>
</dbReference>
<accession>A0A419V683</accession>
<dbReference type="AlphaFoldDB" id="A0A419V683"/>
<proteinExistence type="predicted"/>